<evidence type="ECO:0000313" key="14">
    <source>
        <dbReference type="EMBL" id="PIA57643.1"/>
    </source>
</evidence>
<dbReference type="SUPFAM" id="SSF48264">
    <property type="entry name" value="Cytochrome P450"/>
    <property type="match status" value="1"/>
</dbReference>
<comment type="subcellular location">
    <subcellularLocation>
        <location evidence="1">Membrane</location>
    </subcellularLocation>
</comment>
<keyword evidence="4 13" id="KW-0812">Transmembrane</keyword>
<comment type="similarity">
    <text evidence="2 12">Belongs to the cytochrome P450 family.</text>
</comment>
<evidence type="ECO:0000256" key="12">
    <source>
        <dbReference type="RuleBase" id="RU000461"/>
    </source>
</evidence>
<gene>
    <name evidence="14" type="ORF">AQUCO_00600399v1</name>
</gene>
<keyword evidence="6 13" id="KW-1133">Transmembrane helix</keyword>
<dbReference type="GO" id="GO:0004497">
    <property type="term" value="F:monooxygenase activity"/>
    <property type="evidence" value="ECO:0007669"/>
    <property type="project" value="UniProtKB-KW"/>
</dbReference>
<name>A0A2G5EPH1_AQUCA</name>
<protein>
    <recommendedName>
        <fullName evidence="16">Cytochrome P450</fullName>
    </recommendedName>
</protein>
<keyword evidence="3 11" id="KW-0349">Heme</keyword>
<evidence type="ECO:0000256" key="7">
    <source>
        <dbReference type="ARBA" id="ARBA00023002"/>
    </source>
</evidence>
<keyword evidence="8 11" id="KW-0408">Iron</keyword>
<dbReference type="InParanoid" id="A0A2G5EPH1"/>
<dbReference type="InterPro" id="IPR017972">
    <property type="entry name" value="Cyt_P450_CS"/>
</dbReference>
<keyword evidence="9 12" id="KW-0503">Monooxygenase</keyword>
<proteinExistence type="inferred from homology"/>
<keyword evidence="5 11" id="KW-0479">Metal-binding</keyword>
<dbReference type="Proteomes" id="UP000230069">
    <property type="component" value="Unassembled WGS sequence"/>
</dbReference>
<dbReference type="PRINTS" id="PR00385">
    <property type="entry name" value="P450"/>
</dbReference>
<dbReference type="STRING" id="218851.A0A2G5EPH1"/>
<dbReference type="InterPro" id="IPR001128">
    <property type="entry name" value="Cyt_P450"/>
</dbReference>
<evidence type="ECO:0008006" key="16">
    <source>
        <dbReference type="Google" id="ProtNLM"/>
    </source>
</evidence>
<evidence type="ECO:0000256" key="11">
    <source>
        <dbReference type="PIRSR" id="PIRSR602401-1"/>
    </source>
</evidence>
<dbReference type="InterPro" id="IPR036396">
    <property type="entry name" value="Cyt_P450_sf"/>
</dbReference>
<dbReference type="Pfam" id="PF00067">
    <property type="entry name" value="p450"/>
    <property type="match status" value="1"/>
</dbReference>
<accession>A0A2G5EPH1</accession>
<dbReference type="InterPro" id="IPR050665">
    <property type="entry name" value="Cytochrome_P450_Monooxygen"/>
</dbReference>
<evidence type="ECO:0000256" key="1">
    <source>
        <dbReference type="ARBA" id="ARBA00004370"/>
    </source>
</evidence>
<dbReference type="AlphaFoldDB" id="A0A2G5EPH1"/>
<feature type="binding site" description="axial binding residue" evidence="11">
    <location>
        <position position="463"/>
    </location>
    <ligand>
        <name>heme</name>
        <dbReference type="ChEBI" id="CHEBI:30413"/>
    </ligand>
    <ligandPart>
        <name>Fe</name>
        <dbReference type="ChEBI" id="CHEBI:18248"/>
    </ligandPart>
</feature>
<keyword evidence="7 12" id="KW-0560">Oxidoreductase</keyword>
<evidence type="ECO:0000256" key="2">
    <source>
        <dbReference type="ARBA" id="ARBA00010617"/>
    </source>
</evidence>
<dbReference type="GO" id="GO:0016020">
    <property type="term" value="C:membrane"/>
    <property type="evidence" value="ECO:0007669"/>
    <property type="project" value="UniProtKB-SubCell"/>
</dbReference>
<dbReference type="InterPro" id="IPR002401">
    <property type="entry name" value="Cyt_P450_E_grp-I"/>
</dbReference>
<dbReference type="GO" id="GO:0020037">
    <property type="term" value="F:heme binding"/>
    <property type="evidence" value="ECO:0007669"/>
    <property type="project" value="InterPro"/>
</dbReference>
<evidence type="ECO:0000256" key="10">
    <source>
        <dbReference type="ARBA" id="ARBA00023136"/>
    </source>
</evidence>
<evidence type="ECO:0000256" key="6">
    <source>
        <dbReference type="ARBA" id="ARBA00022989"/>
    </source>
</evidence>
<evidence type="ECO:0000256" key="3">
    <source>
        <dbReference type="ARBA" id="ARBA00022617"/>
    </source>
</evidence>
<organism evidence="14 15">
    <name type="scientific">Aquilegia coerulea</name>
    <name type="common">Rocky mountain columbine</name>
    <dbReference type="NCBI Taxonomy" id="218851"/>
    <lineage>
        <taxon>Eukaryota</taxon>
        <taxon>Viridiplantae</taxon>
        <taxon>Streptophyta</taxon>
        <taxon>Embryophyta</taxon>
        <taxon>Tracheophyta</taxon>
        <taxon>Spermatophyta</taxon>
        <taxon>Magnoliopsida</taxon>
        <taxon>Ranunculales</taxon>
        <taxon>Ranunculaceae</taxon>
        <taxon>Thalictroideae</taxon>
        <taxon>Aquilegia</taxon>
    </lineage>
</organism>
<evidence type="ECO:0000256" key="4">
    <source>
        <dbReference type="ARBA" id="ARBA00022692"/>
    </source>
</evidence>
<reference evidence="14 15" key="1">
    <citation type="submission" date="2017-09" db="EMBL/GenBank/DDBJ databases">
        <title>WGS assembly of Aquilegia coerulea Goldsmith.</title>
        <authorList>
            <person name="Hodges S."/>
            <person name="Kramer E."/>
            <person name="Nordborg M."/>
            <person name="Tomkins J."/>
            <person name="Borevitz J."/>
            <person name="Derieg N."/>
            <person name="Yan J."/>
            <person name="Mihaltcheva S."/>
            <person name="Hayes R.D."/>
            <person name="Rokhsar D."/>
        </authorList>
    </citation>
    <scope>NUCLEOTIDE SEQUENCE [LARGE SCALE GENOMIC DNA]</scope>
    <source>
        <strain evidence="15">cv. Goldsmith</strain>
    </source>
</reference>
<dbReference type="PANTHER" id="PTHR24282:SF236">
    <property type="entry name" value="CYTOCHROME P450"/>
    <property type="match status" value="1"/>
</dbReference>
<keyword evidence="10 13" id="KW-0472">Membrane</keyword>
<evidence type="ECO:0000313" key="15">
    <source>
        <dbReference type="Proteomes" id="UP000230069"/>
    </source>
</evidence>
<comment type="cofactor">
    <cofactor evidence="11">
        <name>heme</name>
        <dbReference type="ChEBI" id="CHEBI:30413"/>
    </cofactor>
</comment>
<dbReference type="GO" id="GO:0044550">
    <property type="term" value="P:secondary metabolite biosynthetic process"/>
    <property type="evidence" value="ECO:0007669"/>
    <property type="project" value="UniProtKB-ARBA"/>
</dbReference>
<dbReference type="PANTHER" id="PTHR24282">
    <property type="entry name" value="CYTOCHROME P450 FAMILY MEMBER"/>
    <property type="match status" value="1"/>
</dbReference>
<dbReference type="PRINTS" id="PR00463">
    <property type="entry name" value="EP450I"/>
</dbReference>
<sequence length="515" mass="59141">MGMEALIVLILASLSLYFLLRLIKFFYKVWWYPKVLQKLLSSQGIKGPSYQLLHGSTKEALKMTRESMKSPMKLTHNILPRVQPHIHLWTKLYGRNFLSWHGYQAQLVVTEPDLIKEVLTNKTGVYQKVRPDDIAKNLFGDGLVMAQGTKWSKQRKLATHAFHIENLKGMVPTMIGSVENMLQRWEYHESKEIEVLKEFRILTSDVIAKTAFGSNYLEGQKTFDMLTKLTSIVAGNTLKIGLPLIRKFLKSNDSREAEKLKHDIRKSFEQIIIRRKEKFETFEADGYGSDYFGLLLTANQSNDENKRISIDDVIDECKTFYFAGHETTMSLLTWTMFLLAIHTDWQEKARKEVFDIFGEKHPHTEDNSFAKMKTMTMIINETLRLYPPAPLVRRTVTCQTRLGEILLPQGIEVVVPNLVSHGDPQIWGEDVHFFKPDRFAEGVTKAAKNTSAYMPFGMGPRICVGSNFASIEVKLTLSMILQRYAFTLSPSYVHSPFLHIFVCPQHGVQLNFHAL</sequence>
<dbReference type="GO" id="GO:0005506">
    <property type="term" value="F:iron ion binding"/>
    <property type="evidence" value="ECO:0007669"/>
    <property type="project" value="InterPro"/>
</dbReference>
<evidence type="ECO:0000256" key="9">
    <source>
        <dbReference type="ARBA" id="ARBA00023033"/>
    </source>
</evidence>
<feature type="transmembrane region" description="Helical" evidence="13">
    <location>
        <begin position="6"/>
        <end position="27"/>
    </location>
</feature>
<dbReference type="PROSITE" id="PS00086">
    <property type="entry name" value="CYTOCHROME_P450"/>
    <property type="match status" value="1"/>
</dbReference>
<keyword evidence="15" id="KW-1185">Reference proteome</keyword>
<evidence type="ECO:0000256" key="5">
    <source>
        <dbReference type="ARBA" id="ARBA00022723"/>
    </source>
</evidence>
<dbReference type="OrthoDB" id="1470350at2759"/>
<dbReference type="Gene3D" id="1.10.630.10">
    <property type="entry name" value="Cytochrome P450"/>
    <property type="match status" value="1"/>
</dbReference>
<dbReference type="EMBL" id="KZ305023">
    <property type="protein sequence ID" value="PIA57643.1"/>
    <property type="molecule type" value="Genomic_DNA"/>
</dbReference>
<evidence type="ECO:0000256" key="8">
    <source>
        <dbReference type="ARBA" id="ARBA00023004"/>
    </source>
</evidence>
<evidence type="ECO:0000256" key="13">
    <source>
        <dbReference type="SAM" id="Phobius"/>
    </source>
</evidence>
<dbReference type="GO" id="GO:0016705">
    <property type="term" value="F:oxidoreductase activity, acting on paired donors, with incorporation or reduction of molecular oxygen"/>
    <property type="evidence" value="ECO:0007669"/>
    <property type="project" value="InterPro"/>
</dbReference>